<name>A0ABD2ZE71_9GENT</name>
<evidence type="ECO:0000313" key="2">
    <source>
        <dbReference type="Proteomes" id="UP001630127"/>
    </source>
</evidence>
<proteinExistence type="predicted"/>
<comment type="caution">
    <text evidence="1">The sequence shown here is derived from an EMBL/GenBank/DDBJ whole genome shotgun (WGS) entry which is preliminary data.</text>
</comment>
<organism evidence="1 2">
    <name type="scientific">Cinchona calisaya</name>
    <dbReference type="NCBI Taxonomy" id="153742"/>
    <lineage>
        <taxon>Eukaryota</taxon>
        <taxon>Viridiplantae</taxon>
        <taxon>Streptophyta</taxon>
        <taxon>Embryophyta</taxon>
        <taxon>Tracheophyta</taxon>
        <taxon>Spermatophyta</taxon>
        <taxon>Magnoliopsida</taxon>
        <taxon>eudicotyledons</taxon>
        <taxon>Gunneridae</taxon>
        <taxon>Pentapetalae</taxon>
        <taxon>asterids</taxon>
        <taxon>lamiids</taxon>
        <taxon>Gentianales</taxon>
        <taxon>Rubiaceae</taxon>
        <taxon>Cinchonoideae</taxon>
        <taxon>Cinchoneae</taxon>
        <taxon>Cinchona</taxon>
    </lineage>
</organism>
<reference evidence="1 2" key="1">
    <citation type="submission" date="2024-11" db="EMBL/GenBank/DDBJ databases">
        <title>A near-complete genome assembly of Cinchona calisaya.</title>
        <authorList>
            <person name="Lian D.C."/>
            <person name="Zhao X.W."/>
            <person name="Wei L."/>
        </authorList>
    </citation>
    <scope>NUCLEOTIDE SEQUENCE [LARGE SCALE GENOMIC DNA]</scope>
    <source>
        <tissue evidence="1">Nenye</tissue>
    </source>
</reference>
<protein>
    <submittedName>
        <fullName evidence="1">Uncharacterized protein</fullName>
    </submittedName>
</protein>
<gene>
    <name evidence="1" type="ORF">ACH5RR_020330</name>
</gene>
<dbReference type="EMBL" id="JBJUIK010000009">
    <property type="protein sequence ID" value="KAL3517741.1"/>
    <property type="molecule type" value="Genomic_DNA"/>
</dbReference>
<evidence type="ECO:0000313" key="1">
    <source>
        <dbReference type="EMBL" id="KAL3517741.1"/>
    </source>
</evidence>
<accession>A0ABD2ZE71</accession>
<keyword evidence="2" id="KW-1185">Reference proteome</keyword>
<dbReference type="Proteomes" id="UP001630127">
    <property type="component" value="Unassembled WGS sequence"/>
</dbReference>
<sequence>MISLRMAAVSGNKQVFCTAYDNENLQTIRAIERNYWNYALADKVEESAMRAPQHRAGICCSTTQNELPRRTSLLVEFLVEDLEIPVIVFGKVNLAFTIPIILCG</sequence>
<dbReference type="AlphaFoldDB" id="A0ABD2ZE71"/>